<sequence>MPPRKSRKAAQTPLSAVRRRQSPKAAAVKPDTKNSAPRTETRGRKPATKVAMVEVDQQPAATPTRRSMRSAKEDESAIPPDTVGITRRTRKSFAENIPEQSLTATRPRRSPQKAKATAKEAPTSKVPRGRPRKGSSIVSRKSPDIDAEDVEPNEQDSAQGIAIDQDLQDDSDSFDDVLLATPTRKRGSARLSSLAKGKDASDNDSVFVEILSTTPQPEKAKPKQPAKRGRKRKTEVAEVNIPDVDTAQGNASQQTPTRGRRQKRLRGADEISGSVAPGEQLKFANISHGNNGTVGASRNVYVDIISPSKFAKTRSRISAPNQDSSDAGTKATTATKVALEAAVDAPSSSHTTKQKDPDKWHAKYNDLFALRFTKAESEYEDYRKSAEERFRAADDLIESLRKEIGELKLQAKKKQESNSASTASTIDEITAELQQRSANEKELEKQVALLTQKIDALTQDVLLKDETLERLEKHRRLTETSTDYNLREKLKTIQEVTGLAIEDVVAEDEGVSYMCKQTGPNASASYVLTVFDDLPNDYQYTPYGATASLDALPNYLKEPMSFERPSASMFYWRLCDHLHETQQETLSPVPQQAPAPAPEEQVESITATSSSAANSAEKTPSAAPKLQS</sequence>
<dbReference type="AlphaFoldDB" id="A0A9W8FXL0"/>
<organism evidence="4 5">
    <name type="scientific">Coemansia spiralis</name>
    <dbReference type="NCBI Taxonomy" id="417178"/>
    <lineage>
        <taxon>Eukaryota</taxon>
        <taxon>Fungi</taxon>
        <taxon>Fungi incertae sedis</taxon>
        <taxon>Zoopagomycota</taxon>
        <taxon>Kickxellomycotina</taxon>
        <taxon>Kickxellomycetes</taxon>
        <taxon>Kickxellales</taxon>
        <taxon>Kickxellaceae</taxon>
        <taxon>Coemansia</taxon>
    </lineage>
</organism>
<evidence type="ECO:0000259" key="3">
    <source>
        <dbReference type="Pfam" id="PF12539"/>
    </source>
</evidence>
<evidence type="ECO:0000256" key="1">
    <source>
        <dbReference type="SAM" id="Coils"/>
    </source>
</evidence>
<dbReference type="GO" id="GO:0072686">
    <property type="term" value="C:mitotic spindle"/>
    <property type="evidence" value="ECO:0007669"/>
    <property type="project" value="TreeGrafter"/>
</dbReference>
<evidence type="ECO:0000313" key="5">
    <source>
        <dbReference type="Proteomes" id="UP001151518"/>
    </source>
</evidence>
<feature type="domain" description="Monopolin complex subunit Csm1/Pcs1 C-terminal" evidence="3">
    <location>
        <begin position="493"/>
        <end position="564"/>
    </location>
</feature>
<dbReference type="GO" id="GO:0005730">
    <property type="term" value="C:nucleolus"/>
    <property type="evidence" value="ECO:0007669"/>
    <property type="project" value="TreeGrafter"/>
</dbReference>
<feature type="region of interest" description="Disordered" evidence="2">
    <location>
        <begin position="1"/>
        <end position="273"/>
    </location>
</feature>
<evidence type="ECO:0000313" key="4">
    <source>
        <dbReference type="EMBL" id="KAJ2669759.1"/>
    </source>
</evidence>
<keyword evidence="1" id="KW-0175">Coiled coil</keyword>
<dbReference type="GO" id="GO:0034506">
    <property type="term" value="C:chromosome, centromeric core domain"/>
    <property type="evidence" value="ECO:0007669"/>
    <property type="project" value="TreeGrafter"/>
</dbReference>
<dbReference type="PANTHER" id="PTHR28006">
    <property type="entry name" value="MONOPOLIN COMPLEX SUBUNIT CSM1"/>
    <property type="match status" value="1"/>
</dbReference>
<comment type="caution">
    <text evidence="4">The sequence shown here is derived from an EMBL/GenBank/DDBJ whole genome shotgun (WGS) entry which is preliminary data.</text>
</comment>
<accession>A0A9W8FXL0</accession>
<dbReference type="InterPro" id="IPR040349">
    <property type="entry name" value="Csm1/Pcs1"/>
</dbReference>
<reference evidence="4" key="1">
    <citation type="submission" date="2022-07" db="EMBL/GenBank/DDBJ databases">
        <title>Phylogenomic reconstructions and comparative analyses of Kickxellomycotina fungi.</title>
        <authorList>
            <person name="Reynolds N.K."/>
            <person name="Stajich J.E."/>
            <person name="Barry K."/>
            <person name="Grigoriev I.V."/>
            <person name="Crous P."/>
            <person name="Smith M.E."/>
        </authorList>
    </citation>
    <scope>NUCLEOTIDE SEQUENCE</scope>
    <source>
        <strain evidence="4">NRRL 3115</strain>
    </source>
</reference>
<feature type="compositionally biased region" description="Basic residues" evidence="2">
    <location>
        <begin position="222"/>
        <end position="233"/>
    </location>
</feature>
<feature type="compositionally biased region" description="Low complexity" evidence="2">
    <location>
        <begin position="606"/>
        <end position="616"/>
    </location>
</feature>
<dbReference type="PANTHER" id="PTHR28006:SF1">
    <property type="entry name" value="MONOPOLIN COMPLEX SUBUNIT CSM1"/>
    <property type="match status" value="1"/>
</dbReference>
<evidence type="ECO:0000256" key="2">
    <source>
        <dbReference type="SAM" id="MobiDB-lite"/>
    </source>
</evidence>
<dbReference type="InterPro" id="IPR038608">
    <property type="entry name" value="Csm1/Pcs1_C_sf"/>
</dbReference>
<dbReference type="Gene3D" id="3.90.1150.80">
    <property type="match status" value="1"/>
</dbReference>
<protein>
    <recommendedName>
        <fullName evidence="3">Monopolin complex subunit Csm1/Pcs1 C-terminal domain-containing protein</fullName>
    </recommendedName>
</protein>
<feature type="region of interest" description="Disordered" evidence="2">
    <location>
        <begin position="584"/>
        <end position="628"/>
    </location>
</feature>
<dbReference type="InterPro" id="IPR020981">
    <property type="entry name" value="Csm1/Pcs1_C"/>
</dbReference>
<proteinExistence type="predicted"/>
<dbReference type="Proteomes" id="UP001151518">
    <property type="component" value="Unassembled WGS sequence"/>
</dbReference>
<dbReference type="GO" id="GO:0045144">
    <property type="term" value="P:meiotic sister chromatid segregation"/>
    <property type="evidence" value="ECO:0007669"/>
    <property type="project" value="TreeGrafter"/>
</dbReference>
<dbReference type="EMBL" id="JANBTW010000141">
    <property type="protein sequence ID" value="KAJ2669759.1"/>
    <property type="molecule type" value="Genomic_DNA"/>
</dbReference>
<feature type="compositionally biased region" description="Acidic residues" evidence="2">
    <location>
        <begin position="145"/>
        <end position="154"/>
    </location>
</feature>
<dbReference type="OrthoDB" id="2431049at2759"/>
<dbReference type="GO" id="GO:0051315">
    <property type="term" value="P:attachment of mitotic spindle microtubules to kinetochore"/>
    <property type="evidence" value="ECO:0007669"/>
    <property type="project" value="TreeGrafter"/>
</dbReference>
<name>A0A9W8FXL0_9FUNG</name>
<gene>
    <name evidence="4" type="ORF">GGI25_006046</name>
</gene>
<dbReference type="GO" id="GO:1990644">
    <property type="term" value="F:microtubule site clamp"/>
    <property type="evidence" value="ECO:0007669"/>
    <property type="project" value="TreeGrafter"/>
</dbReference>
<dbReference type="Pfam" id="PF12539">
    <property type="entry name" value="Csm1"/>
    <property type="match status" value="1"/>
</dbReference>
<feature type="coiled-coil region" evidence="1">
    <location>
        <begin position="383"/>
        <end position="460"/>
    </location>
</feature>
<dbReference type="GO" id="GO:0033551">
    <property type="term" value="C:monopolin complex"/>
    <property type="evidence" value="ECO:0007669"/>
    <property type="project" value="InterPro"/>
</dbReference>
<feature type="compositionally biased region" description="Acidic residues" evidence="2">
    <location>
        <begin position="166"/>
        <end position="175"/>
    </location>
</feature>
<feature type="compositionally biased region" description="Polar residues" evidence="2">
    <location>
        <begin position="247"/>
        <end position="257"/>
    </location>
</feature>
<dbReference type="CDD" id="cd23787">
    <property type="entry name" value="RWD_CSM1"/>
    <property type="match status" value="1"/>
</dbReference>